<name>A0ABD0MF78_CIRMR</name>
<dbReference type="EMBL" id="JAMKFB020000708">
    <property type="protein sequence ID" value="KAL0148285.1"/>
    <property type="molecule type" value="Genomic_DNA"/>
</dbReference>
<proteinExistence type="predicted"/>
<keyword evidence="3" id="KW-1185">Reference proteome</keyword>
<protein>
    <submittedName>
        <fullName evidence="2">Uncharacterized protein</fullName>
    </submittedName>
</protein>
<feature type="region of interest" description="Disordered" evidence="1">
    <location>
        <begin position="72"/>
        <end position="147"/>
    </location>
</feature>
<feature type="compositionally biased region" description="Basic and acidic residues" evidence="1">
    <location>
        <begin position="220"/>
        <end position="230"/>
    </location>
</feature>
<reference evidence="2 3" key="1">
    <citation type="submission" date="2024-05" db="EMBL/GenBank/DDBJ databases">
        <title>Genome sequencing and assembly of Indian major carp, Cirrhinus mrigala (Hamilton, 1822).</title>
        <authorList>
            <person name="Mohindra V."/>
            <person name="Chowdhury L.M."/>
            <person name="Lal K."/>
            <person name="Jena J.K."/>
        </authorList>
    </citation>
    <scope>NUCLEOTIDE SEQUENCE [LARGE SCALE GENOMIC DNA]</scope>
    <source>
        <strain evidence="2">CM1030</strain>
        <tissue evidence="2">Blood</tissue>
    </source>
</reference>
<feature type="compositionally biased region" description="Gly residues" evidence="1">
    <location>
        <begin position="76"/>
        <end position="126"/>
    </location>
</feature>
<evidence type="ECO:0000256" key="1">
    <source>
        <dbReference type="SAM" id="MobiDB-lite"/>
    </source>
</evidence>
<feature type="region of interest" description="Disordered" evidence="1">
    <location>
        <begin position="209"/>
        <end position="230"/>
    </location>
</feature>
<accession>A0ABD0MF78</accession>
<evidence type="ECO:0000313" key="2">
    <source>
        <dbReference type="EMBL" id="KAL0148285.1"/>
    </source>
</evidence>
<gene>
    <name evidence="2" type="ORF">M9458_056431</name>
</gene>
<comment type="caution">
    <text evidence="2">The sequence shown here is derived from an EMBL/GenBank/DDBJ whole genome shotgun (WGS) entry which is preliminary data.</text>
</comment>
<dbReference type="Proteomes" id="UP001529510">
    <property type="component" value="Unassembled WGS sequence"/>
</dbReference>
<dbReference type="AlphaFoldDB" id="A0ABD0MF78"/>
<sequence>MAGQGARGATPEHTVPRAMADQGARGATEKHTVRSSMAGQGARGATAEHTVRVAKEDQGVQEAMAEHTVQAATVGRSGGSSGSGGCSGGRAGGSSGSGGHTGGRSGGSSGSGGMDGTSGELGGLDGTSGDEGELDRTSGETGENNPHESITSLYMWLAIFAANNPEHGGVAGVHELADAGVRKRAAVEVRELAAGSGLRMREEVWRTGVSEGGPEGASSLEHHVEDAGWW</sequence>
<feature type="region of interest" description="Disordered" evidence="1">
    <location>
        <begin position="1"/>
        <end position="51"/>
    </location>
</feature>
<evidence type="ECO:0000313" key="3">
    <source>
        <dbReference type="Proteomes" id="UP001529510"/>
    </source>
</evidence>
<organism evidence="2 3">
    <name type="scientific">Cirrhinus mrigala</name>
    <name type="common">Mrigala</name>
    <dbReference type="NCBI Taxonomy" id="683832"/>
    <lineage>
        <taxon>Eukaryota</taxon>
        <taxon>Metazoa</taxon>
        <taxon>Chordata</taxon>
        <taxon>Craniata</taxon>
        <taxon>Vertebrata</taxon>
        <taxon>Euteleostomi</taxon>
        <taxon>Actinopterygii</taxon>
        <taxon>Neopterygii</taxon>
        <taxon>Teleostei</taxon>
        <taxon>Ostariophysi</taxon>
        <taxon>Cypriniformes</taxon>
        <taxon>Cyprinidae</taxon>
        <taxon>Labeoninae</taxon>
        <taxon>Labeonini</taxon>
        <taxon>Cirrhinus</taxon>
    </lineage>
</organism>